<organism evidence="1 2">
    <name type="scientific">Austropuccinia psidii MF-1</name>
    <dbReference type="NCBI Taxonomy" id="1389203"/>
    <lineage>
        <taxon>Eukaryota</taxon>
        <taxon>Fungi</taxon>
        <taxon>Dikarya</taxon>
        <taxon>Basidiomycota</taxon>
        <taxon>Pucciniomycotina</taxon>
        <taxon>Pucciniomycetes</taxon>
        <taxon>Pucciniales</taxon>
        <taxon>Sphaerophragmiaceae</taxon>
        <taxon>Austropuccinia</taxon>
    </lineage>
</organism>
<accession>A0A9Q3PT60</accession>
<dbReference type="EMBL" id="AVOT02088261">
    <property type="protein sequence ID" value="MBW0571492.1"/>
    <property type="molecule type" value="Genomic_DNA"/>
</dbReference>
<proteinExistence type="predicted"/>
<keyword evidence="2" id="KW-1185">Reference proteome</keyword>
<gene>
    <name evidence="1" type="ORF">O181_111207</name>
</gene>
<evidence type="ECO:0000313" key="1">
    <source>
        <dbReference type="EMBL" id="MBW0571492.1"/>
    </source>
</evidence>
<dbReference type="AlphaFoldDB" id="A0A9Q3PT60"/>
<sequence>MKFIRGINMIKEDFELPDRLVTARFNTLFTKSAHRWYIKLRQAHGHQSWTWWKTQIINKWANDAWRFKVETAFESEKLNTDKDKALQWFCKQKGRLTELYPDMLEFMIHRKILIQCGGDLDNAVKSRTTEQSPAEHIINILDEVTARTKIGFSRVNLKAKLNTPWKDSADKHPIANSNNLEYKSEDTIRKCNICQRNTHLTNTCPKRGEINEINIEKEPDVEKDYVIDENSDDKSSIFSESSNNIENINASFEIMESYSHLPQLSNSPLDLSKIQDAQLMKTKPNRGKFYTAGNSCITEVVIDKKPTKLLLDPGAFCCCVGKSFLKTCVLSFEDQLVPIDVIKFNSASNPMKELGIFEPSVIFPHINGNLRITVEFVVMENCSSTHFI</sequence>
<dbReference type="Proteomes" id="UP000765509">
    <property type="component" value="Unassembled WGS sequence"/>
</dbReference>
<comment type="caution">
    <text evidence="1">The sequence shown here is derived from an EMBL/GenBank/DDBJ whole genome shotgun (WGS) entry which is preliminary data.</text>
</comment>
<dbReference type="OrthoDB" id="2507294at2759"/>
<name>A0A9Q3PT60_9BASI</name>
<protein>
    <submittedName>
        <fullName evidence="1">Uncharacterized protein</fullName>
    </submittedName>
</protein>
<reference evidence="1" key="1">
    <citation type="submission" date="2021-03" db="EMBL/GenBank/DDBJ databases">
        <title>Draft genome sequence of rust myrtle Austropuccinia psidii MF-1, a brazilian biotype.</title>
        <authorList>
            <person name="Quecine M.C."/>
            <person name="Pachon D.M.R."/>
            <person name="Bonatelli M.L."/>
            <person name="Correr F.H."/>
            <person name="Franceschini L.M."/>
            <person name="Leite T.F."/>
            <person name="Margarido G.R.A."/>
            <person name="Almeida C.A."/>
            <person name="Ferrarezi J.A."/>
            <person name="Labate C.A."/>
        </authorList>
    </citation>
    <scope>NUCLEOTIDE SEQUENCE</scope>
    <source>
        <strain evidence="1">MF-1</strain>
    </source>
</reference>
<evidence type="ECO:0000313" key="2">
    <source>
        <dbReference type="Proteomes" id="UP000765509"/>
    </source>
</evidence>